<proteinExistence type="predicted"/>
<keyword evidence="2" id="KW-1185">Reference proteome</keyword>
<evidence type="ECO:0000313" key="2">
    <source>
        <dbReference type="Proteomes" id="UP000266272"/>
    </source>
</evidence>
<organism evidence="1 2">
    <name type="scientific">Trichoderma arundinaceum</name>
    <dbReference type="NCBI Taxonomy" id="490622"/>
    <lineage>
        <taxon>Eukaryota</taxon>
        <taxon>Fungi</taxon>
        <taxon>Dikarya</taxon>
        <taxon>Ascomycota</taxon>
        <taxon>Pezizomycotina</taxon>
        <taxon>Sordariomycetes</taxon>
        <taxon>Hypocreomycetidae</taxon>
        <taxon>Hypocreales</taxon>
        <taxon>Hypocreaceae</taxon>
        <taxon>Trichoderma</taxon>
    </lineage>
</organism>
<dbReference type="AlphaFoldDB" id="A0A395NR05"/>
<dbReference type="EMBL" id="PXOA01000215">
    <property type="protein sequence ID" value="RFU78361.1"/>
    <property type="molecule type" value="Genomic_DNA"/>
</dbReference>
<sequence>MALAISWRQKLRKRSGLAPPNAVWTQPRPELSCHGLAAGFATDFAMVRVWNDHGSFAAATGRHDAKNALKPPSKMDFVASVGGGSFRNRPRCDLIVSSQIRRFSVGASMPLATNASYQQELQIAIS</sequence>
<evidence type="ECO:0000313" key="1">
    <source>
        <dbReference type="EMBL" id="RFU78361.1"/>
    </source>
</evidence>
<reference evidence="1 2" key="1">
    <citation type="journal article" date="2018" name="PLoS Pathog.">
        <title>Evolution of structural diversity of trichothecenes, a family of toxins produced by plant pathogenic and entomopathogenic fungi.</title>
        <authorList>
            <person name="Proctor R.H."/>
            <person name="McCormick S.P."/>
            <person name="Kim H.S."/>
            <person name="Cardoza R.E."/>
            <person name="Stanley A.M."/>
            <person name="Lindo L."/>
            <person name="Kelly A."/>
            <person name="Brown D.W."/>
            <person name="Lee T."/>
            <person name="Vaughan M.M."/>
            <person name="Alexander N.J."/>
            <person name="Busman M."/>
            <person name="Gutierrez S."/>
        </authorList>
    </citation>
    <scope>NUCLEOTIDE SEQUENCE [LARGE SCALE GENOMIC DNA]</scope>
    <source>
        <strain evidence="1 2">IBT 40837</strain>
    </source>
</reference>
<name>A0A395NR05_TRIAR</name>
<comment type="caution">
    <text evidence="1">The sequence shown here is derived from an EMBL/GenBank/DDBJ whole genome shotgun (WGS) entry which is preliminary data.</text>
</comment>
<protein>
    <submittedName>
        <fullName evidence="1">Uncharacterized protein</fullName>
    </submittedName>
</protein>
<gene>
    <name evidence="1" type="ORF">TARUN_3883</name>
</gene>
<accession>A0A395NR05</accession>
<dbReference type="Proteomes" id="UP000266272">
    <property type="component" value="Unassembled WGS sequence"/>
</dbReference>